<evidence type="ECO:0000256" key="1">
    <source>
        <dbReference type="SAM" id="MobiDB-lite"/>
    </source>
</evidence>
<keyword evidence="3" id="KW-1185">Reference proteome</keyword>
<dbReference type="Gene3D" id="3.40.630.10">
    <property type="entry name" value="Zn peptidases"/>
    <property type="match status" value="1"/>
</dbReference>
<proteinExistence type="predicted"/>
<dbReference type="Gene3D" id="3.40.395.10">
    <property type="entry name" value="Adenoviral Proteinase, Chain A"/>
    <property type="match status" value="1"/>
</dbReference>
<dbReference type="Proteomes" id="UP001237642">
    <property type="component" value="Unassembled WGS sequence"/>
</dbReference>
<accession>A0AAD8N5T9</accession>
<dbReference type="AlphaFoldDB" id="A0AAD8N5T9"/>
<evidence type="ECO:0000313" key="2">
    <source>
        <dbReference type="EMBL" id="KAK1397112.1"/>
    </source>
</evidence>
<reference evidence="2" key="1">
    <citation type="submission" date="2023-02" db="EMBL/GenBank/DDBJ databases">
        <title>Genome of toxic invasive species Heracleum sosnowskyi carries increased number of genes despite the absence of recent whole-genome duplications.</title>
        <authorList>
            <person name="Schelkunov M."/>
            <person name="Shtratnikova V."/>
            <person name="Makarenko M."/>
            <person name="Klepikova A."/>
            <person name="Omelchenko D."/>
            <person name="Novikova G."/>
            <person name="Obukhova E."/>
            <person name="Bogdanov V."/>
            <person name="Penin A."/>
            <person name="Logacheva M."/>
        </authorList>
    </citation>
    <scope>NUCLEOTIDE SEQUENCE</scope>
    <source>
        <strain evidence="2">Hsosn_3</strain>
        <tissue evidence="2">Leaf</tissue>
    </source>
</reference>
<dbReference type="EMBL" id="JAUIZM010000002">
    <property type="protein sequence ID" value="KAK1397112.1"/>
    <property type="molecule type" value="Genomic_DNA"/>
</dbReference>
<feature type="region of interest" description="Disordered" evidence="1">
    <location>
        <begin position="28"/>
        <end position="54"/>
    </location>
</feature>
<gene>
    <name evidence="2" type="ORF">POM88_006975</name>
</gene>
<comment type="caution">
    <text evidence="2">The sequence shown here is derived from an EMBL/GenBank/DDBJ whole genome shotgun (WGS) entry which is preliminary data.</text>
</comment>
<dbReference type="SUPFAM" id="SSF53187">
    <property type="entry name" value="Zn-dependent exopeptidases"/>
    <property type="match status" value="1"/>
</dbReference>
<reference evidence="2" key="2">
    <citation type="submission" date="2023-05" db="EMBL/GenBank/DDBJ databases">
        <authorList>
            <person name="Schelkunov M.I."/>
        </authorList>
    </citation>
    <scope>NUCLEOTIDE SEQUENCE</scope>
    <source>
        <strain evidence="2">Hsosn_3</strain>
        <tissue evidence="2">Leaf</tissue>
    </source>
</reference>
<evidence type="ECO:0008006" key="4">
    <source>
        <dbReference type="Google" id="ProtNLM"/>
    </source>
</evidence>
<dbReference type="PANTHER" id="PTHR34835">
    <property type="entry name" value="OS07G0283600 PROTEIN-RELATED"/>
    <property type="match status" value="1"/>
</dbReference>
<dbReference type="PANTHER" id="PTHR34835:SF90">
    <property type="entry name" value="AMINOTRANSFERASE-LIKE PLANT MOBILE DOMAIN-CONTAINING PROTEIN"/>
    <property type="match status" value="1"/>
</dbReference>
<dbReference type="SUPFAM" id="SSF54001">
    <property type="entry name" value="Cysteine proteinases"/>
    <property type="match status" value="1"/>
</dbReference>
<protein>
    <recommendedName>
        <fullName evidence="4">Ubiquitin-like protease family profile domain-containing protein</fullName>
    </recommendedName>
</protein>
<feature type="compositionally biased region" description="Basic and acidic residues" evidence="1">
    <location>
        <begin position="36"/>
        <end position="54"/>
    </location>
</feature>
<name>A0AAD8N5T9_9APIA</name>
<sequence length="911" mass="104517">MDRSSGALRRSSRLEQLSASKFTVTEEVDQIMVEQNESHDHGESTESDIEKTPPRVNERLVEVEEFRNVQFSSVVRYIFKGAEENQPAENKTKWKRKTAQQVMSDVLSAKSLLWKLKLVTLACAFSNSRLHAVKAQMLILSSKWVSADSKWVSAETLSLCNVSSLLHQLKSGEVICSTDKKKVTDAQGYLERTFLSHASVRAGKLISKWMEDAGLTTWVDSMGNVHGRVGGLNPSSKALLIGSHLDTVIDAGKFDGSLGIVSALSALKVLHVNGRLEKLRRPVEDKLRPVLTDIKKHADSIKGSQIVTGMDGGNLKADKGRKHLEEEYLELEEKEIKPARHINRAKEHVKIRNSPRLLSEMLYFLTEEQKQWVRRSGFGELLGFELEMLSGPFAYNILQIFEHNSVSLRLSNGEINITEEDVSDVLGLPYGGESVMLGSNNEYQERNEWQSQFSNQDQITTLKVVQKMKEQELTQNFKLNFLIVLANVLLGTCTNAYVDVKILRFDDDLDKLSEYNWAEYLLNSLVDAVQSWNRSSSVFFNGSLIFFTLLYVDRVRHKGIKLVERQTPSYKGWTVDKLKERQAIELFSGNFGVGSILPPLRDLPANRKNKMKNNDVDENVEHYNEYHHYERDAQDWNNYEQGQYEYAHDNSEQRPTNNGIMFLMTIAQMYGKSIANMNKVKNELKMHKELCSDMWEKDDHHEQEFEEDIMVFFPINKHGQFYIICYNLKKEAFDVIDNIRHKNPRHCYGRTPNILHSHFTRYLKENGLVNLAKRMQKLQPSFLEMPWQTKTNSTDCGIFGMRHMETYKGDLRNWDTGFTEEGRIQDNQIIRLRVKYNNSILSSNLNEMKDEIQNQAKQLFNKGAEKRLMDMVAQVSATKSSNAQNNKGKGAKRKTVTFAANLARSFDEVDT</sequence>
<organism evidence="2 3">
    <name type="scientific">Heracleum sosnowskyi</name>
    <dbReference type="NCBI Taxonomy" id="360622"/>
    <lineage>
        <taxon>Eukaryota</taxon>
        <taxon>Viridiplantae</taxon>
        <taxon>Streptophyta</taxon>
        <taxon>Embryophyta</taxon>
        <taxon>Tracheophyta</taxon>
        <taxon>Spermatophyta</taxon>
        <taxon>Magnoliopsida</taxon>
        <taxon>eudicotyledons</taxon>
        <taxon>Gunneridae</taxon>
        <taxon>Pentapetalae</taxon>
        <taxon>asterids</taxon>
        <taxon>campanulids</taxon>
        <taxon>Apiales</taxon>
        <taxon>Apiaceae</taxon>
        <taxon>Apioideae</taxon>
        <taxon>apioid superclade</taxon>
        <taxon>Tordylieae</taxon>
        <taxon>Tordyliinae</taxon>
        <taxon>Heracleum</taxon>
    </lineage>
</organism>
<dbReference type="InterPro" id="IPR038765">
    <property type="entry name" value="Papain-like_cys_pep_sf"/>
</dbReference>
<evidence type="ECO:0000313" key="3">
    <source>
        <dbReference type="Proteomes" id="UP001237642"/>
    </source>
</evidence>